<organism evidence="2">
    <name type="scientific">uncultured organism</name>
    <dbReference type="NCBI Taxonomy" id="155900"/>
    <lineage>
        <taxon>unclassified sequences</taxon>
        <taxon>environmental samples</taxon>
    </lineage>
</organism>
<name>A0A5B8RFE9_9ZZZZ</name>
<evidence type="ECO:0000256" key="1">
    <source>
        <dbReference type="SAM" id="MobiDB-lite"/>
    </source>
</evidence>
<feature type="region of interest" description="Disordered" evidence="1">
    <location>
        <begin position="426"/>
        <end position="455"/>
    </location>
</feature>
<sequence length="603" mass="60193">MTHGHPAAPGAEIRGGARVGRAHQQVARGARHAQRTGLGHRLADGDVTARADDHGGVHAAQPAGVDASAIHGHAVAGTGTGAGYTVDGGDVERPAGIQRPAAVARLAEGDLPGTAVIDGHGGTTAGTDDGQIALPLAGHIQPAAGIQHPRVEVAAGHGDRQAGRVVVLLIGTGGHRAQRHGSIGAGQGRGRAGLGGVHAESTVLVAGGQGGGGHDLAQRQHPAGVLHRGRGSAEGVVDGDITPAAARDVQPAAGVQRPGLEVAAGHRCLQAVAPADHLAEGHGTAGVGEPHAPGIGRRRAGACLGVIEGEDALGVVHREHAAGDDPVHAQRAARCPADVIGEGRRAAAPGVFNGDIAAPGAGHGEPCGGIEGCGIQLSPGDGDVQPGRPGRHRPQIHVATGVPEYRGIRHRLVQREDAVGVIRSQRGGGMRRADIKPPRGGQGHRITGAHGPRGERAEIGGHLPRAGRHGIGIDGLIAVERHRPGGLDAPAGGIGRPGQVRIPAPGIDALEGRRVDREGRVRRADGPAGVHVDPAAGPGHEVGGIAGNGGDVAGDVQREDCVVFHVDGRDAGVAVHPEGHAVITVEPAAGRHGQAVHVGGQPI</sequence>
<gene>
    <name evidence="2" type="ORF">KBTEX_04142</name>
</gene>
<accession>A0A5B8RFE9</accession>
<dbReference type="AlphaFoldDB" id="A0A5B8RFE9"/>
<protein>
    <submittedName>
        <fullName evidence="2">Uncharacterized protein</fullName>
    </submittedName>
</protein>
<proteinExistence type="predicted"/>
<feature type="region of interest" description="Disordered" evidence="1">
    <location>
        <begin position="1"/>
        <end position="21"/>
    </location>
</feature>
<evidence type="ECO:0000313" key="2">
    <source>
        <dbReference type="EMBL" id="QEA07779.1"/>
    </source>
</evidence>
<dbReference type="EMBL" id="MN079363">
    <property type="protein sequence ID" value="QEA07779.1"/>
    <property type="molecule type" value="Genomic_DNA"/>
</dbReference>
<reference evidence="2" key="1">
    <citation type="submission" date="2019-06" db="EMBL/GenBank/DDBJ databases">
        <authorList>
            <person name="Murdoch R.W."/>
            <person name="Fathepure B."/>
        </authorList>
    </citation>
    <scope>NUCLEOTIDE SEQUENCE</scope>
</reference>